<dbReference type="Gene3D" id="3.30.429.10">
    <property type="entry name" value="Macrophage Migration Inhibitory Factor"/>
    <property type="match status" value="1"/>
</dbReference>
<dbReference type="EMBL" id="CP024964">
    <property type="protein sequence ID" value="ATZ17618.1"/>
    <property type="molecule type" value="Genomic_DNA"/>
</dbReference>
<name>A0A2K8NWP2_9MOLU</name>
<dbReference type="AlphaFoldDB" id="A0A2K8NWP2"/>
<proteinExistence type="predicted"/>
<protein>
    <recommendedName>
        <fullName evidence="3">DUF1904 domain-containing protein</fullName>
    </recommendedName>
</protein>
<organism evidence="1 2">
    <name type="scientific">Mesoplasma melaleucae</name>
    <dbReference type="NCBI Taxonomy" id="81459"/>
    <lineage>
        <taxon>Bacteria</taxon>
        <taxon>Bacillati</taxon>
        <taxon>Mycoplasmatota</taxon>
        <taxon>Mollicutes</taxon>
        <taxon>Entomoplasmatales</taxon>
        <taxon>Entomoplasmataceae</taxon>
        <taxon>Mesoplasma</taxon>
    </lineage>
</organism>
<dbReference type="OrthoDB" id="389471at2"/>
<dbReference type="SUPFAM" id="SSF55331">
    <property type="entry name" value="Tautomerase/MIF"/>
    <property type="match status" value="1"/>
</dbReference>
<dbReference type="InterPro" id="IPR014347">
    <property type="entry name" value="Tautomerase/MIF_sf"/>
</dbReference>
<dbReference type="STRING" id="1408435.GCA_000685885_00154"/>
<dbReference type="KEGG" id="eml:EMELA_v1c00260"/>
<evidence type="ECO:0000313" key="1">
    <source>
        <dbReference type="EMBL" id="ATZ17618.1"/>
    </source>
</evidence>
<reference evidence="1 2" key="1">
    <citation type="submission" date="2017-11" db="EMBL/GenBank/DDBJ databases">
        <title>Genome sequence of Entomoplasma melaleucae M1 (ATCC 49191).</title>
        <authorList>
            <person name="Lo W.-S."/>
            <person name="Gasparich G.E."/>
            <person name="Kuo C.-H."/>
        </authorList>
    </citation>
    <scope>NUCLEOTIDE SEQUENCE [LARGE SCALE GENOMIC DNA]</scope>
    <source>
        <strain evidence="1 2">M1</strain>
    </source>
</reference>
<dbReference type="Pfam" id="PF08921">
    <property type="entry name" value="DUF1904"/>
    <property type="match status" value="1"/>
</dbReference>
<evidence type="ECO:0008006" key="3">
    <source>
        <dbReference type="Google" id="ProtNLM"/>
    </source>
</evidence>
<dbReference type="Proteomes" id="UP000231896">
    <property type="component" value="Chromosome"/>
</dbReference>
<accession>A0A2K8NWP2</accession>
<dbReference type="InterPro" id="IPR015017">
    <property type="entry name" value="DUF1904"/>
</dbReference>
<dbReference type="RefSeq" id="WP_028123927.1">
    <property type="nucleotide sequence ID" value="NZ_CP024964.1"/>
</dbReference>
<sequence length="105" mass="11844">MPILKFNGTTEAQVKAYATKVDELVDLIVAKPEAILMMSNDNNVYAAQNTNKRIYVEVDWLARPEEARVALVKHLTDFFGGEGITVSVKFTEINKHLYVNNNRMG</sequence>
<keyword evidence="2" id="KW-1185">Reference proteome</keyword>
<evidence type="ECO:0000313" key="2">
    <source>
        <dbReference type="Proteomes" id="UP000231896"/>
    </source>
</evidence>
<gene>
    <name evidence="1" type="ORF">EMELA_v1c00260</name>
</gene>